<evidence type="ECO:0000313" key="13">
    <source>
        <dbReference type="Proteomes" id="UP000756132"/>
    </source>
</evidence>
<feature type="transmembrane region" description="Helical" evidence="10">
    <location>
        <begin position="163"/>
        <end position="184"/>
    </location>
</feature>
<reference evidence="12" key="2">
    <citation type="journal article" date="2022" name="Microb. Genom.">
        <title>A chromosome-scale genome assembly of the tomato pathogen Cladosporium fulvum reveals a compartmentalized genome architecture and the presence of a dispensable chromosome.</title>
        <authorList>
            <person name="Zaccaron A.Z."/>
            <person name="Chen L.H."/>
            <person name="Samaras A."/>
            <person name="Stergiopoulos I."/>
        </authorList>
    </citation>
    <scope>NUCLEOTIDE SEQUENCE</scope>
    <source>
        <strain evidence="12">Race5_Kim</strain>
    </source>
</reference>
<dbReference type="Pfam" id="PF11700">
    <property type="entry name" value="ATG22"/>
    <property type="match status" value="1"/>
</dbReference>
<keyword evidence="4 10" id="KW-0926">Vacuole</keyword>
<evidence type="ECO:0000256" key="1">
    <source>
        <dbReference type="ARBA" id="ARBA00004128"/>
    </source>
</evidence>
<reference evidence="12" key="1">
    <citation type="submission" date="2021-12" db="EMBL/GenBank/DDBJ databases">
        <authorList>
            <person name="Zaccaron A."/>
            <person name="Stergiopoulos I."/>
        </authorList>
    </citation>
    <scope>NUCLEOTIDE SEQUENCE</scope>
    <source>
        <strain evidence="12">Race5_Kim</strain>
    </source>
</reference>
<evidence type="ECO:0000256" key="11">
    <source>
        <dbReference type="SAM" id="MobiDB-lite"/>
    </source>
</evidence>
<evidence type="ECO:0000256" key="8">
    <source>
        <dbReference type="ARBA" id="ARBA00023006"/>
    </source>
</evidence>
<dbReference type="PANTHER" id="PTHR23519">
    <property type="entry name" value="AUTOPHAGY-RELATED PROTEIN 22"/>
    <property type="match status" value="1"/>
</dbReference>
<keyword evidence="6 10" id="KW-0029">Amino-acid transport</keyword>
<dbReference type="InterPro" id="IPR050495">
    <property type="entry name" value="ATG22/LtaA_families"/>
</dbReference>
<dbReference type="SUPFAM" id="SSF103473">
    <property type="entry name" value="MFS general substrate transporter"/>
    <property type="match status" value="1"/>
</dbReference>
<dbReference type="PANTHER" id="PTHR23519:SF1">
    <property type="entry name" value="AUTOPHAGY-RELATED PROTEIN 22"/>
    <property type="match status" value="1"/>
</dbReference>
<keyword evidence="5 10" id="KW-0812">Transmembrane</keyword>
<feature type="region of interest" description="Disordered" evidence="11">
    <location>
        <begin position="347"/>
        <end position="371"/>
    </location>
</feature>
<sequence>MTVRHLVHQMTPSTSGSTLSMRRGHVHTIISTTTSCSFPCFSNGGRLGLVLARAMFSRGRQQGQAQPRDPPLTSHSQLHDHHTIATPSTASSSPISYRRDNDQREEDYSSRDEADDELSSFSSTLSQEVIWTMGPVDEDAGSIEPSYPGEDTRPTSYKELLGFYTYSFAAEVFVVCGLGAFIPITLEDLARASATAVLAHDHTKSCRPHGIESSLDPTASLFARLDGNETRKGAQCVFRVLGMEVNTASFAMYTFSLSVLIQALVVVTMSGAADHGRYRKSLMIGFAVVGAVATMLFLPVTPAVYLLGSLWAIIGNVCFGASFVLLNSFLPLLVRWHPSVRPQAEAQQWAESAGPADDNEYEHAEDDQTEDPSLLQMIDSRTLLLPTDGETTPYPPSHAAASSDMQLSTKISSYGVGIGYMAAVIVQVLSVFLLKSTGGDLFSLRLVLFVIGGWWLSFTIPAAFMLRPRPGPPLSTGKARSWIGYLTYSWRNLGKTIIRARRLQDVLLFLGAWFMISDAVATVSGTAILFAKTTLGMESSALAMINVIVTISGIFGAFTWSKVSRALELKPSQTILTCICLFELIPLYGLLGYIPAIRRYGSFGLQQQWEMYPLGAVYGLVLGGLSSYCRSLYGELIPPGSEAAFYALYAITDKGSSIFGPAIVGAITDATGDIRPAFWFLAVLIGLPIPLMFLVNVERGKREGAKLARETAPEDLDLHDSTFLEAETRGDVPTSTGYEDRAQL</sequence>
<feature type="transmembrane region" description="Helical" evidence="10">
    <location>
        <begin position="250"/>
        <end position="270"/>
    </location>
</feature>
<accession>A0A9Q8UVQ1</accession>
<evidence type="ECO:0000256" key="7">
    <source>
        <dbReference type="ARBA" id="ARBA00022989"/>
    </source>
</evidence>
<dbReference type="KEGG" id="ffu:CLAFUR5_12818"/>
<feature type="transmembrane region" description="Helical" evidence="10">
    <location>
        <begin position="506"/>
        <end position="531"/>
    </location>
</feature>
<dbReference type="InterPro" id="IPR044738">
    <property type="entry name" value="Atg22"/>
</dbReference>
<feature type="transmembrane region" description="Helical" evidence="10">
    <location>
        <begin position="614"/>
        <end position="633"/>
    </location>
</feature>
<keyword evidence="13" id="KW-1185">Reference proteome</keyword>
<comment type="similarity">
    <text evidence="2 10">Belongs to the ATG22 family.</text>
</comment>
<dbReference type="GeneID" id="71992696"/>
<feature type="transmembrane region" description="Helical" evidence="10">
    <location>
        <begin position="446"/>
        <end position="466"/>
    </location>
</feature>
<evidence type="ECO:0000256" key="6">
    <source>
        <dbReference type="ARBA" id="ARBA00022970"/>
    </source>
</evidence>
<organism evidence="12 13">
    <name type="scientific">Passalora fulva</name>
    <name type="common">Tomato leaf mold</name>
    <name type="synonym">Cladosporium fulvum</name>
    <dbReference type="NCBI Taxonomy" id="5499"/>
    <lineage>
        <taxon>Eukaryota</taxon>
        <taxon>Fungi</taxon>
        <taxon>Dikarya</taxon>
        <taxon>Ascomycota</taxon>
        <taxon>Pezizomycotina</taxon>
        <taxon>Dothideomycetes</taxon>
        <taxon>Dothideomycetidae</taxon>
        <taxon>Mycosphaerellales</taxon>
        <taxon>Mycosphaerellaceae</taxon>
        <taxon>Fulvia</taxon>
    </lineage>
</organism>
<keyword evidence="9 10" id="KW-0472">Membrane</keyword>
<feature type="transmembrane region" description="Helical" evidence="10">
    <location>
        <begin position="311"/>
        <end position="334"/>
    </location>
</feature>
<keyword evidence="7 10" id="KW-1133">Transmembrane helix</keyword>
<evidence type="ECO:0000256" key="5">
    <source>
        <dbReference type="ARBA" id="ARBA00022692"/>
    </source>
</evidence>
<feature type="transmembrane region" description="Helical" evidence="10">
    <location>
        <begin position="543"/>
        <end position="563"/>
    </location>
</feature>
<dbReference type="EMBL" id="CP090173">
    <property type="protein sequence ID" value="UJO24102.1"/>
    <property type="molecule type" value="Genomic_DNA"/>
</dbReference>
<protein>
    <recommendedName>
        <fullName evidence="10">Autophagy-related protein</fullName>
    </recommendedName>
</protein>
<evidence type="ECO:0000256" key="3">
    <source>
        <dbReference type="ARBA" id="ARBA00022448"/>
    </source>
</evidence>
<dbReference type="InterPro" id="IPR036259">
    <property type="entry name" value="MFS_trans_sf"/>
</dbReference>
<comment type="function">
    <text evidence="10">Vacuolar effluxer which mediate the efflux of amino acids resulting from autophagic degradation. The release of autophagic amino acids allows the maintenance of protein synthesis and viability during nitrogen starvation.</text>
</comment>
<evidence type="ECO:0000256" key="9">
    <source>
        <dbReference type="ARBA" id="ARBA00023136"/>
    </source>
</evidence>
<dbReference type="GO" id="GO:0005774">
    <property type="term" value="C:vacuolar membrane"/>
    <property type="evidence" value="ECO:0007669"/>
    <property type="project" value="UniProtKB-SubCell"/>
</dbReference>
<feature type="transmembrane region" description="Helical" evidence="10">
    <location>
        <begin position="414"/>
        <end position="434"/>
    </location>
</feature>
<feature type="compositionally biased region" description="Basic and acidic residues" evidence="11">
    <location>
        <begin position="97"/>
        <end position="112"/>
    </location>
</feature>
<feature type="transmembrane region" description="Helical" evidence="10">
    <location>
        <begin position="645"/>
        <end position="665"/>
    </location>
</feature>
<dbReference type="Proteomes" id="UP000756132">
    <property type="component" value="Chromosome 11"/>
</dbReference>
<dbReference type="Gene3D" id="1.20.1250.20">
    <property type="entry name" value="MFS general substrate transporter like domains"/>
    <property type="match status" value="1"/>
</dbReference>
<proteinExistence type="inferred from homology"/>
<dbReference type="RefSeq" id="XP_047768468.1">
    <property type="nucleotide sequence ID" value="XM_047911966.1"/>
</dbReference>
<name>A0A9Q8UVQ1_PASFU</name>
<gene>
    <name evidence="12" type="ORF">CLAFUR5_12818</name>
</gene>
<feature type="transmembrane region" description="Helical" evidence="10">
    <location>
        <begin position="677"/>
        <end position="697"/>
    </location>
</feature>
<evidence type="ECO:0000313" key="12">
    <source>
        <dbReference type="EMBL" id="UJO24102.1"/>
    </source>
</evidence>
<keyword evidence="8 10" id="KW-0072">Autophagy</keyword>
<feature type="transmembrane region" description="Helical" evidence="10">
    <location>
        <begin position="575"/>
        <end position="594"/>
    </location>
</feature>
<dbReference type="AlphaFoldDB" id="A0A9Q8UVQ1"/>
<feature type="transmembrane region" description="Helical" evidence="10">
    <location>
        <begin position="282"/>
        <end position="305"/>
    </location>
</feature>
<feature type="compositionally biased region" description="Low complexity" evidence="11">
    <location>
        <begin position="84"/>
        <end position="96"/>
    </location>
</feature>
<evidence type="ECO:0000256" key="10">
    <source>
        <dbReference type="RuleBase" id="RU363073"/>
    </source>
</evidence>
<comment type="subcellular location">
    <subcellularLocation>
        <location evidence="1 10">Vacuole membrane</location>
        <topology evidence="1 10">Multi-pass membrane protein</topology>
    </subcellularLocation>
</comment>
<evidence type="ECO:0000256" key="2">
    <source>
        <dbReference type="ARBA" id="ARBA00006978"/>
    </source>
</evidence>
<dbReference type="GO" id="GO:0006914">
    <property type="term" value="P:autophagy"/>
    <property type="evidence" value="ECO:0007669"/>
    <property type="project" value="UniProtKB-KW"/>
</dbReference>
<dbReference type="InterPro" id="IPR024671">
    <property type="entry name" value="Atg22-like"/>
</dbReference>
<dbReference type="OrthoDB" id="192733at2759"/>
<dbReference type="GO" id="GO:0032974">
    <property type="term" value="P:amino acid transmembrane export from vacuole"/>
    <property type="evidence" value="ECO:0007669"/>
    <property type="project" value="InterPro"/>
</dbReference>
<evidence type="ECO:0000256" key="4">
    <source>
        <dbReference type="ARBA" id="ARBA00022554"/>
    </source>
</evidence>
<feature type="region of interest" description="Disordered" evidence="11">
    <location>
        <begin position="58"/>
        <end position="122"/>
    </location>
</feature>
<dbReference type="CDD" id="cd17483">
    <property type="entry name" value="MFS_Atg22_like"/>
    <property type="match status" value="1"/>
</dbReference>
<keyword evidence="3 10" id="KW-0813">Transport</keyword>
<feature type="compositionally biased region" description="Acidic residues" evidence="11">
    <location>
        <begin position="357"/>
        <end position="370"/>
    </location>
</feature>